<gene>
    <name evidence="13" type="ORF">E4656_15925</name>
</gene>
<dbReference type="EMBL" id="SRMF01000008">
    <property type="protein sequence ID" value="TGG91517.1"/>
    <property type="molecule type" value="Genomic_DNA"/>
</dbReference>
<dbReference type="PANTHER" id="PTHR11403">
    <property type="entry name" value="CYTOCHROME C OXIDASE SUBUNIT III"/>
    <property type="match status" value="1"/>
</dbReference>
<evidence type="ECO:0000256" key="5">
    <source>
        <dbReference type="ARBA" id="ARBA00022967"/>
    </source>
</evidence>
<feature type="domain" description="Heme-copper oxidase subunit III family profile" evidence="12">
    <location>
        <begin position="8"/>
        <end position="299"/>
    </location>
</feature>
<evidence type="ECO:0000256" key="4">
    <source>
        <dbReference type="ARBA" id="ARBA00022692"/>
    </source>
</evidence>
<dbReference type="SUPFAM" id="SSF81452">
    <property type="entry name" value="Cytochrome c oxidase subunit III-like"/>
    <property type="match status" value="1"/>
</dbReference>
<evidence type="ECO:0000259" key="12">
    <source>
        <dbReference type="PROSITE" id="PS50253"/>
    </source>
</evidence>
<keyword evidence="5" id="KW-1278">Translocase</keyword>
<evidence type="ECO:0000256" key="8">
    <source>
        <dbReference type="ARBA" id="ARBA00031400"/>
    </source>
</evidence>
<proteinExistence type="inferred from homology"/>
<dbReference type="GO" id="GO:0004129">
    <property type="term" value="F:cytochrome-c oxidase activity"/>
    <property type="evidence" value="ECO:0007669"/>
    <property type="project" value="UniProtKB-EC"/>
</dbReference>
<dbReference type="InterPro" id="IPR035973">
    <property type="entry name" value="Cyt_c_oxidase_su3-like_sf"/>
</dbReference>
<dbReference type="AlphaFoldDB" id="A0A4Z0WAF9"/>
<feature type="transmembrane region" description="Helical" evidence="11">
    <location>
        <begin position="163"/>
        <end position="183"/>
    </location>
</feature>
<dbReference type="RefSeq" id="WP_135484301.1">
    <property type="nucleotide sequence ID" value="NZ_SRMF01000008.1"/>
</dbReference>
<name>A0A4Z0WAF9_9GAMM</name>
<feature type="transmembrane region" description="Helical" evidence="11">
    <location>
        <begin position="195"/>
        <end position="215"/>
    </location>
</feature>
<dbReference type="FunFam" id="1.20.120.80:FF:000003">
    <property type="entry name" value="Cytochrome c oxidase subunit 3"/>
    <property type="match status" value="1"/>
</dbReference>
<comment type="subcellular location">
    <subcellularLocation>
        <location evidence="10">Cell membrane</location>
        <topology evidence="10">Multi-pass membrane protein</topology>
    </subcellularLocation>
    <subcellularLocation>
        <location evidence="1">Membrane</location>
        <topology evidence="1">Multi-pass membrane protein</topology>
    </subcellularLocation>
</comment>
<feature type="transmembrane region" description="Helical" evidence="11">
    <location>
        <begin position="280"/>
        <end position="298"/>
    </location>
</feature>
<comment type="similarity">
    <text evidence="2 10">Belongs to the cytochrome c oxidase subunit 3 family.</text>
</comment>
<reference evidence="13 14" key="1">
    <citation type="submission" date="2019-04" db="EMBL/GenBank/DDBJ databases">
        <title>Natronospirillum operosus gen. nov., sp. nov., a haloalkaliphilic satellite isolated from decaying biomass of laboratory culture of cyanobacterium Geitlerinema sp. and proposal of Natronospirillaceae fam. nov. and Saccharospirillaceae fam. nov.</title>
        <authorList>
            <person name="Kevbrin V."/>
            <person name="Boltyanskaya Y."/>
            <person name="Koziaeva V."/>
            <person name="Grouzdev D.S."/>
            <person name="Park M."/>
            <person name="Cho J."/>
        </authorList>
    </citation>
    <scope>NUCLEOTIDE SEQUENCE [LARGE SCALE GENOMIC DNA]</scope>
    <source>
        <strain evidence="13 14">G-116</strain>
    </source>
</reference>
<evidence type="ECO:0000313" key="13">
    <source>
        <dbReference type="EMBL" id="TGG91517.1"/>
    </source>
</evidence>
<feature type="transmembrane region" description="Helical" evidence="11">
    <location>
        <begin position="20"/>
        <end position="39"/>
    </location>
</feature>
<sequence>MASSTHDKTPAYYVPESSRLPIAMAFTLFLLAWGGAGVLQNVSGIQQNSSGVWILSVGLVMFAATLTVWFTKAAREHMAGLNSEQLQESYRQCMKWFIVSEAMFFAAFFGGLFYVRAFELPWMAGEGAKAATGMLYEGFEYTWPLLTNPVPEAVPGPQEAMHWTIPLINTTLLITSSVTLTFAHHALRKEHRASLKNWLLATIVLAVVFLGFQAYEYYEAYAHLGLTLDSGIYGSTFFILTGFHGVHVIMGTIILIALYFRVLKGHFTGPDHFGFEAGAWYWHFVDVIWILLFFVVYIF</sequence>
<evidence type="ECO:0000256" key="3">
    <source>
        <dbReference type="ARBA" id="ARBA00012949"/>
    </source>
</evidence>
<evidence type="ECO:0000256" key="7">
    <source>
        <dbReference type="ARBA" id="ARBA00023136"/>
    </source>
</evidence>
<dbReference type="PANTHER" id="PTHR11403:SF7">
    <property type="entry name" value="CYTOCHROME C OXIDASE SUBUNIT 3"/>
    <property type="match status" value="1"/>
</dbReference>
<keyword evidence="6 11" id="KW-1133">Transmembrane helix</keyword>
<dbReference type="CDD" id="cd01665">
    <property type="entry name" value="Cyt_c_Oxidase_III"/>
    <property type="match status" value="1"/>
</dbReference>
<dbReference type="EC" id="7.1.1.9" evidence="3"/>
<evidence type="ECO:0000256" key="10">
    <source>
        <dbReference type="RuleBase" id="RU003376"/>
    </source>
</evidence>
<evidence type="ECO:0000256" key="6">
    <source>
        <dbReference type="ARBA" id="ARBA00022989"/>
    </source>
</evidence>
<dbReference type="GO" id="GO:0019646">
    <property type="term" value="P:aerobic electron transport chain"/>
    <property type="evidence" value="ECO:0007669"/>
    <property type="project" value="InterPro"/>
</dbReference>
<dbReference type="InterPro" id="IPR000298">
    <property type="entry name" value="Cyt_c_oxidase-like_su3"/>
</dbReference>
<feature type="transmembrane region" description="Helical" evidence="11">
    <location>
        <begin position="51"/>
        <end position="70"/>
    </location>
</feature>
<keyword evidence="7 11" id="KW-0472">Membrane</keyword>
<evidence type="ECO:0000256" key="11">
    <source>
        <dbReference type="SAM" id="Phobius"/>
    </source>
</evidence>
<keyword evidence="14" id="KW-1185">Reference proteome</keyword>
<protein>
    <recommendedName>
        <fullName evidence="3">cytochrome-c oxidase</fullName>
        <ecNumber evidence="3">7.1.1.9</ecNumber>
    </recommendedName>
    <alternativeName>
        <fullName evidence="8">Cytochrome aa3 subunit 3</fullName>
    </alternativeName>
    <alternativeName>
        <fullName evidence="9">Cytochrome c oxidase polypeptide III</fullName>
    </alternativeName>
</protein>
<evidence type="ECO:0000256" key="1">
    <source>
        <dbReference type="ARBA" id="ARBA00004141"/>
    </source>
</evidence>
<evidence type="ECO:0000313" key="14">
    <source>
        <dbReference type="Proteomes" id="UP000297475"/>
    </source>
</evidence>
<dbReference type="OrthoDB" id="9810850at2"/>
<keyword evidence="4 10" id="KW-0812">Transmembrane</keyword>
<dbReference type="Gene3D" id="1.20.120.80">
    <property type="entry name" value="Cytochrome c oxidase, subunit III, four-helix bundle"/>
    <property type="match status" value="1"/>
</dbReference>
<dbReference type="GO" id="GO:0005886">
    <property type="term" value="C:plasma membrane"/>
    <property type="evidence" value="ECO:0007669"/>
    <property type="project" value="UniProtKB-SubCell"/>
</dbReference>
<dbReference type="InterPro" id="IPR033945">
    <property type="entry name" value="Cyt_c_oxase_su3_dom"/>
</dbReference>
<evidence type="ECO:0000256" key="2">
    <source>
        <dbReference type="ARBA" id="ARBA00010581"/>
    </source>
</evidence>
<dbReference type="PROSITE" id="PS50253">
    <property type="entry name" value="COX3"/>
    <property type="match status" value="1"/>
</dbReference>
<accession>A0A4Z0WAF9</accession>
<evidence type="ECO:0000256" key="9">
    <source>
        <dbReference type="ARBA" id="ARBA00031625"/>
    </source>
</evidence>
<dbReference type="Proteomes" id="UP000297475">
    <property type="component" value="Unassembled WGS sequence"/>
</dbReference>
<feature type="transmembrane region" description="Helical" evidence="11">
    <location>
        <begin position="96"/>
        <end position="115"/>
    </location>
</feature>
<feature type="transmembrane region" description="Helical" evidence="11">
    <location>
        <begin position="235"/>
        <end position="260"/>
    </location>
</feature>
<dbReference type="Pfam" id="PF00510">
    <property type="entry name" value="COX3"/>
    <property type="match status" value="2"/>
</dbReference>
<dbReference type="Gene3D" id="1.10.287.70">
    <property type="match status" value="1"/>
</dbReference>
<comment type="caution">
    <text evidence="13">The sequence shown here is derived from an EMBL/GenBank/DDBJ whole genome shotgun (WGS) entry which is preliminary data.</text>
</comment>
<dbReference type="InterPro" id="IPR024791">
    <property type="entry name" value="Cyt_c/ubiquinol_Oxase_su3"/>
</dbReference>
<organism evidence="13 14">
    <name type="scientific">Natronospirillum operosum</name>
    <dbReference type="NCBI Taxonomy" id="2759953"/>
    <lineage>
        <taxon>Bacteria</taxon>
        <taxon>Pseudomonadati</taxon>
        <taxon>Pseudomonadota</taxon>
        <taxon>Gammaproteobacteria</taxon>
        <taxon>Oceanospirillales</taxon>
        <taxon>Natronospirillaceae</taxon>
        <taxon>Natronospirillum</taxon>
    </lineage>
</organism>
<dbReference type="InterPro" id="IPR013833">
    <property type="entry name" value="Cyt_c_oxidase_su3_a-hlx"/>
</dbReference>